<dbReference type="RefSeq" id="WP_277900714.1">
    <property type="nucleotide sequence ID" value="NZ_JAPMUA010000005.1"/>
</dbReference>
<dbReference type="PANTHER" id="PTHR43732:SF1">
    <property type="entry name" value="RIBOSE 5-PHOSPHATE ISOMERASE"/>
    <property type="match status" value="1"/>
</dbReference>
<comment type="similarity">
    <text evidence="1">Belongs to the LacAB/RpiB family.</text>
</comment>
<dbReference type="EMBL" id="JAPMUA010000005">
    <property type="protein sequence ID" value="MDG3587020.1"/>
    <property type="molecule type" value="Genomic_DNA"/>
</dbReference>
<proteinExistence type="inferred from homology"/>
<reference evidence="3" key="1">
    <citation type="submission" date="2022-11" db="EMBL/GenBank/DDBJ databases">
        <title>High-quality draft genome sequence of Galbibacter sp. strain CMA-7.</title>
        <authorList>
            <person name="Wei L."/>
            <person name="Dong C."/>
            <person name="Shao Z."/>
        </authorList>
    </citation>
    <scope>NUCLEOTIDE SEQUENCE</scope>
    <source>
        <strain evidence="3">CMA-7</strain>
    </source>
</reference>
<dbReference type="NCBIfam" id="NF004051">
    <property type="entry name" value="PRK05571.1"/>
    <property type="match status" value="1"/>
</dbReference>
<keyword evidence="4" id="KW-1185">Reference proteome</keyword>
<dbReference type="Pfam" id="PF02502">
    <property type="entry name" value="LacAB_rpiB"/>
    <property type="match status" value="1"/>
</dbReference>
<evidence type="ECO:0000313" key="4">
    <source>
        <dbReference type="Proteomes" id="UP001153642"/>
    </source>
</evidence>
<dbReference type="NCBIfam" id="TIGR00689">
    <property type="entry name" value="rpiB_lacA_lacB"/>
    <property type="match status" value="1"/>
</dbReference>
<gene>
    <name evidence="3" type="ORF">OSR52_14185</name>
</gene>
<evidence type="ECO:0000256" key="1">
    <source>
        <dbReference type="ARBA" id="ARBA00008754"/>
    </source>
</evidence>
<dbReference type="PANTHER" id="PTHR43732">
    <property type="entry name" value="RIBOSE 5-PHOSPHATE ISOMERASE-RELATED"/>
    <property type="match status" value="1"/>
</dbReference>
<keyword evidence="2 3" id="KW-0413">Isomerase</keyword>
<organism evidence="3 4">
    <name type="scientific">Galbibacter pacificus</name>
    <dbReference type="NCBI Taxonomy" id="2996052"/>
    <lineage>
        <taxon>Bacteria</taxon>
        <taxon>Pseudomonadati</taxon>
        <taxon>Bacteroidota</taxon>
        <taxon>Flavobacteriia</taxon>
        <taxon>Flavobacteriales</taxon>
        <taxon>Flavobacteriaceae</taxon>
        <taxon>Galbibacter</taxon>
    </lineage>
</organism>
<dbReference type="SUPFAM" id="SSF89623">
    <property type="entry name" value="Ribose/Galactose isomerase RpiB/AlsB"/>
    <property type="match status" value="1"/>
</dbReference>
<comment type="caution">
    <text evidence="3">The sequence shown here is derived from an EMBL/GenBank/DDBJ whole genome shotgun (WGS) entry which is preliminary data.</text>
</comment>
<name>A0ABT6FUV4_9FLAO</name>
<dbReference type="Gene3D" id="3.40.1400.10">
    <property type="entry name" value="Sugar-phosphate isomerase, RpiB/LacA/LacB"/>
    <property type="match status" value="1"/>
</dbReference>
<dbReference type="InterPro" id="IPR051812">
    <property type="entry name" value="SPI_LacAB/RpiB"/>
</dbReference>
<dbReference type="InterPro" id="IPR003500">
    <property type="entry name" value="RpiB_LacA_LacB"/>
</dbReference>
<dbReference type="Proteomes" id="UP001153642">
    <property type="component" value="Unassembled WGS sequence"/>
</dbReference>
<accession>A0ABT6FUV4</accession>
<protein>
    <submittedName>
        <fullName evidence="3">RpiB/LacA/LacB family sugar-phosphate isomerase</fullName>
    </submittedName>
</protein>
<sequence>MKIGITADHAGFEKKGELKELLDKAGYAYEDFGAFSYDSQDDYSDIIVPLAEAISKGSIEKGIAICGSGVGVSIAANKFPGVRATLITETYSAHQGVEHDNMNLICLGGRVIGTALIWEVTEAFLKAKFQDEERFKRRLDKVMDIERKNFKEQINNKN</sequence>
<dbReference type="GO" id="GO:0016853">
    <property type="term" value="F:isomerase activity"/>
    <property type="evidence" value="ECO:0007669"/>
    <property type="project" value="UniProtKB-KW"/>
</dbReference>
<dbReference type="PIRSF" id="PIRSF005384">
    <property type="entry name" value="RpiB_LacA_B"/>
    <property type="match status" value="1"/>
</dbReference>
<evidence type="ECO:0000256" key="2">
    <source>
        <dbReference type="ARBA" id="ARBA00023235"/>
    </source>
</evidence>
<dbReference type="InterPro" id="IPR036569">
    <property type="entry name" value="RpiB_LacA_LacB_sf"/>
</dbReference>
<evidence type="ECO:0000313" key="3">
    <source>
        <dbReference type="EMBL" id="MDG3587020.1"/>
    </source>
</evidence>